<comment type="caution">
    <text evidence="1">The sequence shown here is derived from an EMBL/GenBank/DDBJ whole genome shotgun (WGS) entry which is preliminary data.</text>
</comment>
<reference evidence="1 2" key="1">
    <citation type="submission" date="2018-12" db="EMBL/GenBank/DDBJ databases">
        <title>bacterium Hansschlegelia zhihuaiae S113.</title>
        <authorList>
            <person name="He J."/>
        </authorList>
    </citation>
    <scope>NUCLEOTIDE SEQUENCE [LARGE SCALE GENOMIC DNA]</scope>
    <source>
        <strain evidence="1 2">S 113</strain>
    </source>
</reference>
<evidence type="ECO:0000313" key="1">
    <source>
        <dbReference type="EMBL" id="RXF71525.1"/>
    </source>
</evidence>
<protein>
    <submittedName>
        <fullName evidence="1">Uncharacterized protein</fullName>
    </submittedName>
</protein>
<organism evidence="1 2">
    <name type="scientific">Hansschlegelia zhihuaiae</name>
    <dbReference type="NCBI Taxonomy" id="405005"/>
    <lineage>
        <taxon>Bacteria</taxon>
        <taxon>Pseudomonadati</taxon>
        <taxon>Pseudomonadota</taxon>
        <taxon>Alphaproteobacteria</taxon>
        <taxon>Hyphomicrobiales</taxon>
        <taxon>Methylopilaceae</taxon>
        <taxon>Hansschlegelia</taxon>
    </lineage>
</organism>
<dbReference type="Proteomes" id="UP000289708">
    <property type="component" value="Unassembled WGS sequence"/>
</dbReference>
<dbReference type="OrthoDB" id="7210633at2"/>
<sequence>MKWRANAYEADLLQVIDVRRLAWPTKTEIEDADESGYFVGNCAYQDLVGLSAQHLSTVLKIERAIVERFMAADDINAAAEAFDDERLEADSPEDELFGLDVGVASAVVAVSALGGIPVASCNAGGFGGLHQAQQPYVAAFLPVDHGPKFERLAVAAAVGVVVGDDGLVRVYGRSDLDLMRFAELALAAMKDVEVQASV</sequence>
<evidence type="ECO:0000313" key="2">
    <source>
        <dbReference type="Proteomes" id="UP000289708"/>
    </source>
</evidence>
<accession>A0A4Q0ME33</accession>
<proteinExistence type="predicted"/>
<name>A0A4Q0ME33_9HYPH</name>
<gene>
    <name evidence="1" type="ORF">EK403_15810</name>
</gene>
<dbReference type="RefSeq" id="WP_128778422.1">
    <property type="nucleotide sequence ID" value="NZ_RYFI01000015.1"/>
</dbReference>
<keyword evidence="2" id="KW-1185">Reference proteome</keyword>
<dbReference type="EMBL" id="RYFI01000015">
    <property type="protein sequence ID" value="RXF71525.1"/>
    <property type="molecule type" value="Genomic_DNA"/>
</dbReference>
<dbReference type="AlphaFoldDB" id="A0A4Q0ME33"/>